<protein>
    <submittedName>
        <fullName evidence="2">Uncharacterized protein</fullName>
    </submittedName>
</protein>
<dbReference type="Proteomes" id="UP000614601">
    <property type="component" value="Unassembled WGS sequence"/>
</dbReference>
<organism evidence="2 3">
    <name type="scientific">Bursaphelenchus okinawaensis</name>
    <dbReference type="NCBI Taxonomy" id="465554"/>
    <lineage>
        <taxon>Eukaryota</taxon>
        <taxon>Metazoa</taxon>
        <taxon>Ecdysozoa</taxon>
        <taxon>Nematoda</taxon>
        <taxon>Chromadorea</taxon>
        <taxon>Rhabditida</taxon>
        <taxon>Tylenchina</taxon>
        <taxon>Tylenchomorpha</taxon>
        <taxon>Aphelenchoidea</taxon>
        <taxon>Aphelenchoididae</taxon>
        <taxon>Bursaphelenchus</taxon>
    </lineage>
</organism>
<keyword evidence="3" id="KW-1185">Reference proteome</keyword>
<dbReference type="EMBL" id="CAJFDH010000005">
    <property type="protein sequence ID" value="CAD5222909.1"/>
    <property type="molecule type" value="Genomic_DNA"/>
</dbReference>
<comment type="caution">
    <text evidence="2">The sequence shown here is derived from an EMBL/GenBank/DDBJ whole genome shotgun (WGS) entry which is preliminary data.</text>
</comment>
<accession>A0A811L5B8</accession>
<evidence type="ECO:0000256" key="1">
    <source>
        <dbReference type="SAM" id="SignalP"/>
    </source>
</evidence>
<dbReference type="Proteomes" id="UP000783686">
    <property type="component" value="Unassembled WGS sequence"/>
</dbReference>
<dbReference type="AlphaFoldDB" id="A0A811L5B8"/>
<sequence length="87" mass="9700">MNPTTVLLFICAIVLTFVASSPVVNGPPHKLAMASKNSLAEAILPTRDMCYKDNFPCDILCWKTCFLQRKKCEAFECIGDECTLHCK</sequence>
<gene>
    <name evidence="2" type="ORF">BOKJ2_LOCUS9879</name>
</gene>
<evidence type="ECO:0000313" key="2">
    <source>
        <dbReference type="EMBL" id="CAD5222909.1"/>
    </source>
</evidence>
<feature type="signal peptide" evidence="1">
    <location>
        <begin position="1"/>
        <end position="20"/>
    </location>
</feature>
<keyword evidence="1" id="KW-0732">Signal</keyword>
<feature type="chain" id="PRO_5036408456" evidence="1">
    <location>
        <begin position="21"/>
        <end position="87"/>
    </location>
</feature>
<reference evidence="2" key="1">
    <citation type="submission" date="2020-09" db="EMBL/GenBank/DDBJ databases">
        <authorList>
            <person name="Kikuchi T."/>
        </authorList>
    </citation>
    <scope>NUCLEOTIDE SEQUENCE</scope>
    <source>
        <strain evidence="2">SH1</strain>
    </source>
</reference>
<dbReference type="EMBL" id="CAJFCW020000005">
    <property type="protein sequence ID" value="CAG9116993.1"/>
    <property type="molecule type" value="Genomic_DNA"/>
</dbReference>
<evidence type="ECO:0000313" key="3">
    <source>
        <dbReference type="Proteomes" id="UP000614601"/>
    </source>
</evidence>
<name>A0A811L5B8_9BILA</name>
<proteinExistence type="predicted"/>